<proteinExistence type="predicted"/>
<reference evidence="2" key="1">
    <citation type="submission" date="2019-02" db="EMBL/GenBank/DDBJ databases">
        <authorList>
            <person name="Pothier F.J."/>
        </authorList>
    </citation>
    <scope>NUCLEOTIDE SEQUENCE</scope>
    <source>
        <strain evidence="2">CI-1B</strain>
    </source>
</reference>
<keyword evidence="1" id="KW-0732">Signal</keyword>
<dbReference type="Proteomes" id="UP000328092">
    <property type="component" value="Unassembled WGS sequence"/>
</dbReference>
<name>A0A508TTB8_9BRAD</name>
<evidence type="ECO:0000256" key="1">
    <source>
        <dbReference type="SAM" id="SignalP"/>
    </source>
</evidence>
<evidence type="ECO:0000313" key="3">
    <source>
        <dbReference type="Proteomes" id="UP000328092"/>
    </source>
</evidence>
<dbReference type="AlphaFoldDB" id="A0A508TTB8"/>
<gene>
    <name evidence="2" type="ORF">CI1B_70770</name>
</gene>
<comment type="caution">
    <text evidence="2">The sequence shown here is derived from an EMBL/GenBank/DDBJ whole genome shotgun (WGS) entry which is preliminary data.</text>
</comment>
<evidence type="ECO:0000313" key="2">
    <source>
        <dbReference type="EMBL" id="VIO77895.1"/>
    </source>
</evidence>
<dbReference type="RefSeq" id="WP_139863638.1">
    <property type="nucleotide sequence ID" value="NZ_CAADFC020000029.1"/>
</dbReference>
<feature type="signal peptide" evidence="1">
    <location>
        <begin position="1"/>
        <end position="28"/>
    </location>
</feature>
<organism evidence="2 3">
    <name type="scientific">Bradyrhizobium ivorense</name>
    <dbReference type="NCBI Taxonomy" id="2511166"/>
    <lineage>
        <taxon>Bacteria</taxon>
        <taxon>Pseudomonadati</taxon>
        <taxon>Pseudomonadota</taxon>
        <taxon>Alphaproteobacteria</taxon>
        <taxon>Hyphomicrobiales</taxon>
        <taxon>Nitrobacteraceae</taxon>
        <taxon>Bradyrhizobium</taxon>
    </lineage>
</organism>
<dbReference type="EMBL" id="CAADFC020000029">
    <property type="protein sequence ID" value="VIO77895.1"/>
    <property type="molecule type" value="Genomic_DNA"/>
</dbReference>
<feature type="chain" id="PRO_5021324678" evidence="1">
    <location>
        <begin position="29"/>
        <end position="95"/>
    </location>
</feature>
<protein>
    <submittedName>
        <fullName evidence="2">Uncharacterized protein</fullName>
    </submittedName>
</protein>
<accession>A0A508TTB8</accession>
<sequence>MTTRISHVAKTFKAIALAAALSAITVTAASAQAAISEPAAYQAMYPYRDVLNGGAPTPAAKLVLLPPQVLQRLQAEESGVGIAEVPHYSHHHRGR</sequence>
<keyword evidence="3" id="KW-1185">Reference proteome</keyword>